<comment type="caution">
    <text evidence="4">The sequence shown here is derived from an EMBL/GenBank/DDBJ whole genome shotgun (WGS) entry which is preliminary data.</text>
</comment>
<dbReference type="InterPro" id="IPR036318">
    <property type="entry name" value="FAD-bd_PCMH-like_sf"/>
</dbReference>
<dbReference type="PANTHER" id="PTHR11748:SF118">
    <property type="entry name" value="ALKYLDIHYDROXYACETONEPHOSPHATE SYNTHASE (PRECURSOR)"/>
    <property type="match status" value="1"/>
</dbReference>
<feature type="non-terminal residue" evidence="4">
    <location>
        <position position="317"/>
    </location>
</feature>
<sequence length="317" mass="35583">GVVWKGEVPAQKLMLERMDRIIEVNENSRYAVIEAGVTQAALKTYLEKNYPHLQHSTPESPPTVTIVGNVLIHGHGHLTPRYGVNSQMVNGMEVVLPTGKVCKLGSCSISPYWFSRDPLPDLMGLFLGWFGTTGIVTKLSIQLFPKPKFRDLLIFSSDNVDLMPELVSKIAQFNLLENCFIVSQEKPGWAQHIFYVVIISGQSEEEFKVKKELHKQIFLEYGNEVKLVEEGSAFAPLRERFLGVPPFAATAADFRKGGGFQYTGAILPIEKMPEAWRKGMEIAHKCGLLYQLGIQLLPNGHSFMFAFSYSFNRADED</sequence>
<dbReference type="InterPro" id="IPR016164">
    <property type="entry name" value="FAD-linked_Oxase-like_C"/>
</dbReference>
<keyword evidence="1" id="KW-0285">Flavoprotein</keyword>
<dbReference type="Gene3D" id="3.30.465.10">
    <property type="match status" value="1"/>
</dbReference>
<evidence type="ECO:0000256" key="1">
    <source>
        <dbReference type="ARBA" id="ARBA00022630"/>
    </source>
</evidence>
<dbReference type="InterPro" id="IPR016166">
    <property type="entry name" value="FAD-bd_PCMH"/>
</dbReference>
<gene>
    <name evidence="4" type="ORF">S06H3_18359</name>
</gene>
<dbReference type="EMBL" id="BARV01009273">
    <property type="protein sequence ID" value="GAI14429.1"/>
    <property type="molecule type" value="Genomic_DNA"/>
</dbReference>
<proteinExistence type="predicted"/>
<dbReference type="GO" id="GO:0004458">
    <property type="term" value="F:D-lactate dehydrogenase (cytochrome) activity"/>
    <property type="evidence" value="ECO:0007669"/>
    <property type="project" value="TreeGrafter"/>
</dbReference>
<evidence type="ECO:0000256" key="2">
    <source>
        <dbReference type="ARBA" id="ARBA00022827"/>
    </source>
</evidence>
<dbReference type="SUPFAM" id="SSF55103">
    <property type="entry name" value="FAD-linked oxidases, C-terminal domain"/>
    <property type="match status" value="1"/>
</dbReference>
<dbReference type="SUPFAM" id="SSF56176">
    <property type="entry name" value="FAD-binding/transporter-associated domain-like"/>
    <property type="match status" value="1"/>
</dbReference>
<dbReference type="GO" id="GO:0071949">
    <property type="term" value="F:FAD binding"/>
    <property type="evidence" value="ECO:0007669"/>
    <property type="project" value="InterPro"/>
</dbReference>
<feature type="non-terminal residue" evidence="4">
    <location>
        <position position="1"/>
    </location>
</feature>
<accession>X1N717</accession>
<feature type="domain" description="FAD-binding PCMH-type" evidence="3">
    <location>
        <begin position="1"/>
        <end position="146"/>
    </location>
</feature>
<keyword evidence="2" id="KW-0274">FAD</keyword>
<dbReference type="GO" id="GO:0008720">
    <property type="term" value="F:D-lactate dehydrogenase (NAD+) activity"/>
    <property type="evidence" value="ECO:0007669"/>
    <property type="project" value="TreeGrafter"/>
</dbReference>
<evidence type="ECO:0000313" key="4">
    <source>
        <dbReference type="EMBL" id="GAI14429.1"/>
    </source>
</evidence>
<reference evidence="4" key="1">
    <citation type="journal article" date="2014" name="Front. Microbiol.">
        <title>High frequency of phylogenetically diverse reductive dehalogenase-homologous genes in deep subseafloor sedimentary metagenomes.</title>
        <authorList>
            <person name="Kawai M."/>
            <person name="Futagami T."/>
            <person name="Toyoda A."/>
            <person name="Takaki Y."/>
            <person name="Nishi S."/>
            <person name="Hori S."/>
            <person name="Arai W."/>
            <person name="Tsubouchi T."/>
            <person name="Morono Y."/>
            <person name="Uchiyama I."/>
            <person name="Ito T."/>
            <person name="Fujiyama A."/>
            <person name="Inagaki F."/>
            <person name="Takami H."/>
        </authorList>
    </citation>
    <scope>NUCLEOTIDE SEQUENCE</scope>
    <source>
        <strain evidence="4">Expedition CK06-06</strain>
    </source>
</reference>
<dbReference type="GO" id="GO:1903457">
    <property type="term" value="P:lactate catabolic process"/>
    <property type="evidence" value="ECO:0007669"/>
    <property type="project" value="TreeGrafter"/>
</dbReference>
<dbReference type="InterPro" id="IPR006094">
    <property type="entry name" value="Oxid_FAD_bind_N"/>
</dbReference>
<dbReference type="InterPro" id="IPR016169">
    <property type="entry name" value="FAD-bd_PCMH_sub2"/>
</dbReference>
<name>X1N717_9ZZZZ</name>
<dbReference type="PROSITE" id="PS51387">
    <property type="entry name" value="FAD_PCMH"/>
    <property type="match status" value="1"/>
</dbReference>
<evidence type="ECO:0000259" key="3">
    <source>
        <dbReference type="PROSITE" id="PS51387"/>
    </source>
</evidence>
<dbReference type="Pfam" id="PF01565">
    <property type="entry name" value="FAD_binding_4"/>
    <property type="match status" value="1"/>
</dbReference>
<dbReference type="PANTHER" id="PTHR11748">
    <property type="entry name" value="D-LACTATE DEHYDROGENASE"/>
    <property type="match status" value="1"/>
</dbReference>
<protein>
    <recommendedName>
        <fullName evidence="3">FAD-binding PCMH-type domain-containing protein</fullName>
    </recommendedName>
</protein>
<organism evidence="4">
    <name type="scientific">marine sediment metagenome</name>
    <dbReference type="NCBI Taxonomy" id="412755"/>
    <lineage>
        <taxon>unclassified sequences</taxon>
        <taxon>metagenomes</taxon>
        <taxon>ecological metagenomes</taxon>
    </lineage>
</organism>
<dbReference type="AlphaFoldDB" id="X1N717"/>